<accession>A0A453QY43</accession>
<dbReference type="Proteomes" id="UP000015105">
    <property type="component" value="Chromosome 7D"/>
</dbReference>
<sequence>VIDELLDELHGAQWFAKLDLRAGYHQIRLAPREEYKTAFQTHHGHFEFLVMGFGLTSAPNTFQGAMNVSMSQEPEMLRHFVLVFFDDILVFSKTLKQHLLHVRKLLQVLQGDKWYAKLSKCEFFS</sequence>
<name>A0A453QY43_AEGTS</name>
<dbReference type="SUPFAM" id="SSF56672">
    <property type="entry name" value="DNA/RNA polymerases"/>
    <property type="match status" value="1"/>
</dbReference>
<reference evidence="2" key="5">
    <citation type="journal article" date="2021" name="G3 (Bethesda)">
        <title>Aegilops tauschii genome assembly Aet v5.0 features greater sequence contiguity and improved annotation.</title>
        <authorList>
            <person name="Wang L."/>
            <person name="Zhu T."/>
            <person name="Rodriguez J.C."/>
            <person name="Deal K.R."/>
            <person name="Dubcovsky J."/>
            <person name="McGuire P.E."/>
            <person name="Lux T."/>
            <person name="Spannagl M."/>
            <person name="Mayer K.F.X."/>
            <person name="Baldrich P."/>
            <person name="Meyers B.C."/>
            <person name="Huo N."/>
            <person name="Gu Y.Q."/>
            <person name="Zhou H."/>
            <person name="Devos K.M."/>
            <person name="Bennetzen J.L."/>
            <person name="Unver T."/>
            <person name="Budak H."/>
            <person name="Gulick P.J."/>
            <person name="Galiba G."/>
            <person name="Kalapos B."/>
            <person name="Nelson D.R."/>
            <person name="Li P."/>
            <person name="You F.M."/>
            <person name="Luo M.C."/>
            <person name="Dvorak J."/>
        </authorList>
    </citation>
    <scope>NUCLEOTIDE SEQUENCE [LARGE SCALE GENOMIC DNA]</scope>
    <source>
        <strain evidence="2">cv. AL8/78</strain>
    </source>
</reference>
<dbReference type="Pfam" id="PF00078">
    <property type="entry name" value="RVT_1"/>
    <property type="match status" value="1"/>
</dbReference>
<dbReference type="PANTHER" id="PTHR24559:SF452">
    <property type="entry name" value="INTEGRASE CATALYTIC DOMAIN-CONTAINING PROTEIN"/>
    <property type="match status" value="1"/>
</dbReference>
<dbReference type="PANTHER" id="PTHR24559">
    <property type="entry name" value="TRANSPOSON TY3-I GAG-POL POLYPROTEIN"/>
    <property type="match status" value="1"/>
</dbReference>
<dbReference type="InterPro" id="IPR000477">
    <property type="entry name" value="RT_dom"/>
</dbReference>
<reference evidence="2" key="4">
    <citation type="submission" date="2019-03" db="UniProtKB">
        <authorList>
            <consortium name="EnsemblPlants"/>
        </authorList>
    </citation>
    <scope>IDENTIFICATION</scope>
</reference>
<reference evidence="2" key="3">
    <citation type="journal article" date="2017" name="Nature">
        <title>Genome sequence of the progenitor of the wheat D genome Aegilops tauschii.</title>
        <authorList>
            <person name="Luo M.C."/>
            <person name="Gu Y.Q."/>
            <person name="Puiu D."/>
            <person name="Wang H."/>
            <person name="Twardziok S.O."/>
            <person name="Deal K.R."/>
            <person name="Huo N."/>
            <person name="Zhu T."/>
            <person name="Wang L."/>
            <person name="Wang Y."/>
            <person name="McGuire P.E."/>
            <person name="Liu S."/>
            <person name="Long H."/>
            <person name="Ramasamy R.K."/>
            <person name="Rodriguez J.C."/>
            <person name="Van S.L."/>
            <person name="Yuan L."/>
            <person name="Wang Z."/>
            <person name="Xia Z."/>
            <person name="Xiao L."/>
            <person name="Anderson O.D."/>
            <person name="Ouyang S."/>
            <person name="Liang Y."/>
            <person name="Zimin A.V."/>
            <person name="Pertea G."/>
            <person name="Qi P."/>
            <person name="Bennetzen J.L."/>
            <person name="Dai X."/>
            <person name="Dawson M.W."/>
            <person name="Muller H.G."/>
            <person name="Kugler K."/>
            <person name="Rivarola-Duarte L."/>
            <person name="Spannagl M."/>
            <person name="Mayer K.F.X."/>
            <person name="Lu F.H."/>
            <person name="Bevan M.W."/>
            <person name="Leroy P."/>
            <person name="Li P."/>
            <person name="You F.M."/>
            <person name="Sun Q."/>
            <person name="Liu Z."/>
            <person name="Lyons E."/>
            <person name="Wicker T."/>
            <person name="Salzberg S.L."/>
            <person name="Devos K.M."/>
            <person name="Dvorak J."/>
        </authorList>
    </citation>
    <scope>NUCLEOTIDE SEQUENCE [LARGE SCALE GENOMIC DNA]</scope>
    <source>
        <strain evidence="2">cv. AL8/78</strain>
    </source>
</reference>
<evidence type="ECO:0000259" key="1">
    <source>
        <dbReference type="Pfam" id="PF00078"/>
    </source>
</evidence>
<dbReference type="InterPro" id="IPR053134">
    <property type="entry name" value="RNA-dir_DNA_polymerase"/>
</dbReference>
<reference evidence="3" key="1">
    <citation type="journal article" date="2014" name="Science">
        <title>Ancient hybridizations among the ancestral genomes of bread wheat.</title>
        <authorList>
            <consortium name="International Wheat Genome Sequencing Consortium,"/>
            <person name="Marcussen T."/>
            <person name="Sandve S.R."/>
            <person name="Heier L."/>
            <person name="Spannagl M."/>
            <person name="Pfeifer M."/>
            <person name="Jakobsen K.S."/>
            <person name="Wulff B.B."/>
            <person name="Steuernagel B."/>
            <person name="Mayer K.F."/>
            <person name="Olsen O.A."/>
        </authorList>
    </citation>
    <scope>NUCLEOTIDE SEQUENCE [LARGE SCALE GENOMIC DNA]</scope>
    <source>
        <strain evidence="3">cv. AL8/78</strain>
    </source>
</reference>
<organism evidence="2 3">
    <name type="scientific">Aegilops tauschii subsp. strangulata</name>
    <name type="common">Goatgrass</name>
    <dbReference type="NCBI Taxonomy" id="200361"/>
    <lineage>
        <taxon>Eukaryota</taxon>
        <taxon>Viridiplantae</taxon>
        <taxon>Streptophyta</taxon>
        <taxon>Embryophyta</taxon>
        <taxon>Tracheophyta</taxon>
        <taxon>Spermatophyta</taxon>
        <taxon>Magnoliopsida</taxon>
        <taxon>Liliopsida</taxon>
        <taxon>Poales</taxon>
        <taxon>Poaceae</taxon>
        <taxon>BOP clade</taxon>
        <taxon>Pooideae</taxon>
        <taxon>Triticodae</taxon>
        <taxon>Triticeae</taxon>
        <taxon>Triticinae</taxon>
        <taxon>Aegilops</taxon>
    </lineage>
</organism>
<dbReference type="InterPro" id="IPR043502">
    <property type="entry name" value="DNA/RNA_pol_sf"/>
</dbReference>
<keyword evidence="3" id="KW-1185">Reference proteome</keyword>
<dbReference type="Gene3D" id="3.30.70.270">
    <property type="match status" value="1"/>
</dbReference>
<evidence type="ECO:0000313" key="3">
    <source>
        <dbReference type="Proteomes" id="UP000015105"/>
    </source>
</evidence>
<proteinExistence type="predicted"/>
<dbReference type="InterPro" id="IPR043128">
    <property type="entry name" value="Rev_trsase/Diguanyl_cyclase"/>
</dbReference>
<dbReference type="AlphaFoldDB" id="A0A453QY43"/>
<dbReference type="Gramene" id="AET7Gv20367600.1">
    <property type="protein sequence ID" value="AET7Gv20367600.1"/>
    <property type="gene ID" value="AET7Gv20367600"/>
</dbReference>
<dbReference type="STRING" id="200361.A0A453QY43"/>
<dbReference type="CDD" id="cd01647">
    <property type="entry name" value="RT_LTR"/>
    <property type="match status" value="1"/>
</dbReference>
<dbReference type="EnsemblPlants" id="AET7Gv20367600.1">
    <property type="protein sequence ID" value="AET7Gv20367600.1"/>
    <property type="gene ID" value="AET7Gv20367600"/>
</dbReference>
<evidence type="ECO:0000313" key="2">
    <source>
        <dbReference type="EnsemblPlants" id="AET7Gv20367600.1"/>
    </source>
</evidence>
<feature type="domain" description="Reverse transcriptase" evidence="1">
    <location>
        <begin position="6"/>
        <end position="124"/>
    </location>
</feature>
<reference evidence="3" key="2">
    <citation type="journal article" date="2017" name="Nat. Plants">
        <title>The Aegilops tauschii genome reveals multiple impacts of transposons.</title>
        <authorList>
            <person name="Zhao G."/>
            <person name="Zou C."/>
            <person name="Li K."/>
            <person name="Wang K."/>
            <person name="Li T."/>
            <person name="Gao L."/>
            <person name="Zhang X."/>
            <person name="Wang H."/>
            <person name="Yang Z."/>
            <person name="Liu X."/>
            <person name="Jiang W."/>
            <person name="Mao L."/>
            <person name="Kong X."/>
            <person name="Jiao Y."/>
            <person name="Jia J."/>
        </authorList>
    </citation>
    <scope>NUCLEOTIDE SEQUENCE [LARGE SCALE GENOMIC DNA]</scope>
    <source>
        <strain evidence="3">cv. AL8/78</strain>
    </source>
</reference>
<protein>
    <recommendedName>
        <fullName evidence="1">Reverse transcriptase domain-containing protein</fullName>
    </recommendedName>
</protein>